<evidence type="ECO:0000259" key="3">
    <source>
        <dbReference type="Pfam" id="PF13192"/>
    </source>
</evidence>
<keyword evidence="2" id="KW-1015">Disulfide bond</keyword>
<dbReference type="NCBIfam" id="TIGR00412">
    <property type="entry name" value="redox_disulf_2"/>
    <property type="match status" value="1"/>
</dbReference>
<feature type="active site" description="Nucleophile" evidence="1">
    <location>
        <position position="14"/>
    </location>
</feature>
<name>D6SSP0_9BACT</name>
<organism evidence="4 5">
    <name type="scientific">Desulfonatronospira thiodismutans ASO3-1</name>
    <dbReference type="NCBI Taxonomy" id="555779"/>
    <lineage>
        <taxon>Bacteria</taxon>
        <taxon>Pseudomonadati</taxon>
        <taxon>Thermodesulfobacteriota</taxon>
        <taxon>Desulfovibrionia</taxon>
        <taxon>Desulfovibrionales</taxon>
        <taxon>Desulfonatronovibrionaceae</taxon>
        <taxon>Desulfonatronospira</taxon>
    </lineage>
</organism>
<gene>
    <name evidence="4" type="ORF">Dthio_PD1045</name>
</gene>
<dbReference type="AlphaFoldDB" id="D6SSP0"/>
<feature type="domain" description="Thioredoxin-like fold" evidence="3">
    <location>
        <begin position="2"/>
        <end position="76"/>
    </location>
</feature>
<dbReference type="RefSeq" id="WP_008871055.1">
    <property type="nucleotide sequence ID" value="NZ_ACJN02000003.1"/>
</dbReference>
<keyword evidence="5" id="KW-1185">Reference proteome</keyword>
<evidence type="ECO:0000256" key="2">
    <source>
        <dbReference type="PIRSR" id="PIRSR037031-51"/>
    </source>
</evidence>
<accession>D6SSP0</accession>
<dbReference type="Proteomes" id="UP000005496">
    <property type="component" value="Unassembled WGS sequence"/>
</dbReference>
<evidence type="ECO:0000313" key="4">
    <source>
        <dbReference type="EMBL" id="EFI33706.1"/>
    </source>
</evidence>
<dbReference type="InterPro" id="IPR005243">
    <property type="entry name" value="THIRX-like_proc"/>
</dbReference>
<feature type="disulfide bond" description="Redox-active" evidence="2">
    <location>
        <begin position="11"/>
        <end position="14"/>
    </location>
</feature>
<evidence type="ECO:0000256" key="1">
    <source>
        <dbReference type="PIRSR" id="PIRSR037031-50"/>
    </source>
</evidence>
<dbReference type="PANTHER" id="PTHR36450:SF1">
    <property type="entry name" value="THIOREDOXIN"/>
    <property type="match status" value="1"/>
</dbReference>
<dbReference type="EMBL" id="ACJN02000003">
    <property type="protein sequence ID" value="EFI33706.1"/>
    <property type="molecule type" value="Genomic_DNA"/>
</dbReference>
<proteinExistence type="predicted"/>
<dbReference type="Gene3D" id="3.40.30.10">
    <property type="entry name" value="Glutaredoxin"/>
    <property type="match status" value="1"/>
</dbReference>
<keyword evidence="2" id="KW-0676">Redox-active center</keyword>
<reference evidence="4" key="1">
    <citation type="submission" date="2010-05" db="EMBL/GenBank/DDBJ databases">
        <title>The draft genome of Desulfonatronospira thiodismutans ASO3-1.</title>
        <authorList>
            <consortium name="US DOE Joint Genome Institute (JGI-PGF)"/>
            <person name="Lucas S."/>
            <person name="Copeland A."/>
            <person name="Lapidus A."/>
            <person name="Cheng J.-F."/>
            <person name="Bruce D."/>
            <person name="Goodwin L."/>
            <person name="Pitluck S."/>
            <person name="Chertkov O."/>
            <person name="Brettin T."/>
            <person name="Detter J.C."/>
            <person name="Han C."/>
            <person name="Land M.L."/>
            <person name="Hauser L."/>
            <person name="Kyrpides N."/>
            <person name="Mikhailova N."/>
            <person name="Muyzer G."/>
            <person name="Woyke T."/>
        </authorList>
    </citation>
    <scope>NUCLEOTIDE SEQUENCE [LARGE SCALE GENOMIC DNA]</scope>
    <source>
        <strain evidence="4">ASO3-1</strain>
    </source>
</reference>
<evidence type="ECO:0000313" key="5">
    <source>
        <dbReference type="Proteomes" id="UP000005496"/>
    </source>
</evidence>
<dbReference type="PANTHER" id="PTHR36450">
    <property type="entry name" value="THIOREDOXIN"/>
    <property type="match status" value="1"/>
</dbReference>
<comment type="caution">
    <text evidence="4">The sequence shown here is derived from an EMBL/GenBank/DDBJ whole genome shotgun (WGS) entry which is preliminary data.</text>
</comment>
<dbReference type="InterPro" id="IPR036249">
    <property type="entry name" value="Thioredoxin-like_sf"/>
</dbReference>
<dbReference type="SUPFAM" id="SSF52833">
    <property type="entry name" value="Thioredoxin-like"/>
    <property type="match status" value="1"/>
</dbReference>
<protein>
    <submittedName>
        <fullName evidence="4">Redox-active disulfide protein 2</fullName>
    </submittedName>
</protein>
<dbReference type="Pfam" id="PF13192">
    <property type="entry name" value="Thioredoxin_3"/>
    <property type="match status" value="1"/>
</dbReference>
<dbReference type="InterPro" id="IPR012336">
    <property type="entry name" value="Thioredoxin-like_fold"/>
</dbReference>
<sequence length="82" mass="8683">MMEIKVAGPGCAKCKQLEDLVNEVVAEMGMDAQVSKITDFSEIVQTGIMTTPGMIVNGKVKVSGKVPTKAEITQILTTEAAQ</sequence>
<dbReference type="PIRSF" id="PIRSF037031">
    <property type="entry name" value="Redox_disulphide_2"/>
    <property type="match status" value="1"/>
</dbReference>
<dbReference type="eggNOG" id="COG0526">
    <property type="taxonomic scope" value="Bacteria"/>
</dbReference>
<feature type="active site" description="Nucleophile" evidence="1">
    <location>
        <position position="11"/>
    </location>
</feature>